<evidence type="ECO:0000313" key="5">
    <source>
        <dbReference type="Proteomes" id="UP001054945"/>
    </source>
</evidence>
<protein>
    <submittedName>
        <fullName evidence="4">Low-density lipoprotein receptor-related protein 3</fullName>
    </submittedName>
</protein>
<keyword evidence="3" id="KW-0472">Membrane</keyword>
<dbReference type="CDD" id="cd00112">
    <property type="entry name" value="LDLa"/>
    <property type="match status" value="1"/>
</dbReference>
<organism evidence="4 5">
    <name type="scientific">Caerostris extrusa</name>
    <name type="common">Bark spider</name>
    <name type="synonym">Caerostris bankana</name>
    <dbReference type="NCBI Taxonomy" id="172846"/>
    <lineage>
        <taxon>Eukaryota</taxon>
        <taxon>Metazoa</taxon>
        <taxon>Ecdysozoa</taxon>
        <taxon>Arthropoda</taxon>
        <taxon>Chelicerata</taxon>
        <taxon>Arachnida</taxon>
        <taxon>Araneae</taxon>
        <taxon>Araneomorphae</taxon>
        <taxon>Entelegynae</taxon>
        <taxon>Araneoidea</taxon>
        <taxon>Araneidae</taxon>
        <taxon>Caerostris</taxon>
    </lineage>
</organism>
<name>A0AAV4S735_CAEEX</name>
<comment type="caution">
    <text evidence="2">Lacks conserved residue(s) required for the propagation of feature annotation.</text>
</comment>
<comment type="caution">
    <text evidence="4">The sequence shown here is derived from an EMBL/GenBank/DDBJ whole genome shotgun (WGS) entry which is preliminary data.</text>
</comment>
<evidence type="ECO:0000313" key="4">
    <source>
        <dbReference type="EMBL" id="GIY29129.1"/>
    </source>
</evidence>
<dbReference type="AlphaFoldDB" id="A0AAV4S735"/>
<keyword evidence="4" id="KW-0449">Lipoprotein</keyword>
<dbReference type="InterPro" id="IPR002172">
    <property type="entry name" value="LDrepeatLR_classA_rpt"/>
</dbReference>
<keyword evidence="3" id="KW-1133">Transmembrane helix</keyword>
<keyword evidence="1 2" id="KW-1015">Disulfide bond</keyword>
<dbReference type="InterPro" id="IPR042333">
    <property type="entry name" value="LRAD2/Mig-13-like"/>
</dbReference>
<evidence type="ECO:0000256" key="1">
    <source>
        <dbReference type="ARBA" id="ARBA00023157"/>
    </source>
</evidence>
<feature type="transmembrane region" description="Helical" evidence="3">
    <location>
        <begin position="49"/>
        <end position="73"/>
    </location>
</feature>
<dbReference type="PANTHER" id="PTHR24652:SF67">
    <property type="entry name" value="LOW-DENSITY LIPOPROTEIN RECEPTOR CLASS A DOMAIN-CONTAINING PROTEIN 2"/>
    <property type="match status" value="1"/>
</dbReference>
<keyword evidence="4" id="KW-0675">Receptor</keyword>
<dbReference type="SUPFAM" id="SSF57424">
    <property type="entry name" value="LDL receptor-like module"/>
    <property type="match status" value="1"/>
</dbReference>
<evidence type="ECO:0000256" key="2">
    <source>
        <dbReference type="PROSITE-ProRule" id="PRU00124"/>
    </source>
</evidence>
<dbReference type="Gene3D" id="4.10.400.10">
    <property type="entry name" value="Low-density Lipoprotein Receptor"/>
    <property type="match status" value="1"/>
</dbReference>
<sequence length="129" mass="14358">MPAQHPDQFKCDNSRCIWAGVTCDGVNNCGDSSDETSAGHPHCPDITPVAITVVVLGITSFIAILVVMCICCCRSESDKSPKLPLIETFPTRPNAGYTPLLDTLLYRDIYMVQWAIHHLSYNLYIHQIY</sequence>
<dbReference type="Pfam" id="PF00057">
    <property type="entry name" value="Ldl_recept_a"/>
    <property type="match status" value="1"/>
</dbReference>
<dbReference type="Proteomes" id="UP001054945">
    <property type="component" value="Unassembled WGS sequence"/>
</dbReference>
<dbReference type="InterPro" id="IPR036055">
    <property type="entry name" value="LDL_receptor-like_sf"/>
</dbReference>
<dbReference type="SMART" id="SM00192">
    <property type="entry name" value="LDLa"/>
    <property type="match status" value="1"/>
</dbReference>
<proteinExistence type="predicted"/>
<dbReference type="PROSITE" id="PS50068">
    <property type="entry name" value="LDLRA_2"/>
    <property type="match status" value="1"/>
</dbReference>
<reference evidence="4 5" key="1">
    <citation type="submission" date="2021-06" db="EMBL/GenBank/DDBJ databases">
        <title>Caerostris extrusa draft genome.</title>
        <authorList>
            <person name="Kono N."/>
            <person name="Arakawa K."/>
        </authorList>
    </citation>
    <scope>NUCLEOTIDE SEQUENCE [LARGE SCALE GENOMIC DNA]</scope>
</reference>
<evidence type="ECO:0000256" key="3">
    <source>
        <dbReference type="SAM" id="Phobius"/>
    </source>
</evidence>
<gene>
    <name evidence="4" type="primary">X975_19885</name>
    <name evidence="4" type="ORF">CEXT_429021</name>
</gene>
<keyword evidence="3" id="KW-0812">Transmembrane</keyword>
<feature type="disulfide bond" evidence="2">
    <location>
        <begin position="11"/>
        <end position="29"/>
    </location>
</feature>
<dbReference type="PANTHER" id="PTHR24652">
    <property type="entry name" value="LOW-DENSITY LIPOPROTEIN RECEPTOR CLASS A DOMAIN-CONTAINING PROTEIN 2"/>
    <property type="match status" value="1"/>
</dbReference>
<dbReference type="EMBL" id="BPLR01009025">
    <property type="protein sequence ID" value="GIY29129.1"/>
    <property type="molecule type" value="Genomic_DNA"/>
</dbReference>
<keyword evidence="5" id="KW-1185">Reference proteome</keyword>
<accession>A0AAV4S735</accession>